<dbReference type="PANTHER" id="PTHR47691:SF3">
    <property type="entry name" value="HTH-TYPE TRANSCRIPTIONAL REGULATOR RV0890C-RELATED"/>
    <property type="match status" value="1"/>
</dbReference>
<dbReference type="PANTHER" id="PTHR47691">
    <property type="entry name" value="REGULATOR-RELATED"/>
    <property type="match status" value="1"/>
</dbReference>
<gene>
    <name evidence="2" type="ORF">NX801_17815</name>
</gene>
<dbReference type="Pfam" id="PF13424">
    <property type="entry name" value="TPR_12"/>
    <property type="match status" value="1"/>
</dbReference>
<dbReference type="Gene3D" id="1.25.40.10">
    <property type="entry name" value="Tetratricopeptide repeat domain"/>
    <property type="match status" value="1"/>
</dbReference>
<organism evidence="2 3">
    <name type="scientific">Streptomyces pyxinae</name>
    <dbReference type="NCBI Taxonomy" id="2970734"/>
    <lineage>
        <taxon>Bacteria</taxon>
        <taxon>Bacillati</taxon>
        <taxon>Actinomycetota</taxon>
        <taxon>Actinomycetes</taxon>
        <taxon>Kitasatosporales</taxon>
        <taxon>Streptomycetaceae</taxon>
        <taxon>Streptomyces</taxon>
    </lineage>
</organism>
<comment type="caution">
    <text evidence="2">The sequence shown here is derived from an EMBL/GenBank/DDBJ whole genome shotgun (WGS) entry which is preliminary data.</text>
</comment>
<dbReference type="RefSeq" id="WP_258788737.1">
    <property type="nucleotide sequence ID" value="NZ_JANUGQ010000014.1"/>
</dbReference>
<accession>A0ABT2CJA4</accession>
<dbReference type="EMBL" id="JANUGQ010000014">
    <property type="protein sequence ID" value="MCS0637488.1"/>
    <property type="molecule type" value="Genomic_DNA"/>
</dbReference>
<keyword evidence="3" id="KW-1185">Reference proteome</keyword>
<reference evidence="2" key="1">
    <citation type="submission" date="2022-08" db="EMBL/GenBank/DDBJ databases">
        <authorList>
            <person name="Somphong A."/>
            <person name="Phongsopitanun W."/>
        </authorList>
    </citation>
    <scope>NUCLEOTIDE SEQUENCE</scope>
    <source>
        <strain evidence="2">LP05-1</strain>
    </source>
</reference>
<dbReference type="SUPFAM" id="SSF48452">
    <property type="entry name" value="TPR-like"/>
    <property type="match status" value="1"/>
</dbReference>
<dbReference type="Gene3D" id="3.40.50.300">
    <property type="entry name" value="P-loop containing nucleotide triphosphate hydrolases"/>
    <property type="match status" value="1"/>
</dbReference>
<dbReference type="SUPFAM" id="SSF52540">
    <property type="entry name" value="P-loop containing nucleoside triphosphate hydrolases"/>
    <property type="match status" value="1"/>
</dbReference>
<evidence type="ECO:0000313" key="2">
    <source>
        <dbReference type="EMBL" id="MCS0637488.1"/>
    </source>
</evidence>
<dbReference type="InterPro" id="IPR011990">
    <property type="entry name" value="TPR-like_helical_dom_sf"/>
</dbReference>
<sequence>MLDPLSLAAITSALGAVGLGMANEAGKRAWESAGGLVRRVTGRPVPAPAGPADRAAVARAIHEGVHRDPAHAREWLAFTAGLPAPATATAVPRLPPSVRHFTDREDRMKLIGREAFRPPDGRPRLALLHGPEGIGTSALAVHWGCREAGRFPDGQLYADLRGDDSAGGALRAGPALGSLLRQLGVTPGEVPPTADDRAELFQRLVSGRQLLLVLDHAHSAAQVRPLLTSAPGVFTLIAAQRPLPGLDTLDIPVGPLGERDARRLLGAVAGKQAMSAAKATLPSLLAECAGSPYALRTAAQRLGAPAPAPGASPALAGDPLVRAAGAAYRSLDPATARVFRLAALRPWPAVTPAVAAGAAGLTGAEALDRLDELADRQLLLPCGEARYRYRPAVREHARELALREDGYTGCAAAEGRTLRGLLELAEGAAHAALPQSWRVPAPASAPGPAGTAPDTGPAGPTYPDSGAALRALEAEAENLAHALDAAEELGDHQTVLRLARSLWPVQLKAGRHEELLPGLLLAARTADAHAPGTRAAGAVHAQLAHTLTELRRFPDAERHARAAVGAEEAAGHPRGHASAVEFLGLLRLREWRYDEAYPCFEEAGRIYDSVDPGDEGAADLPRARALLERHRGRALRGMSRYARARELLESAVNRFGELGDAYNTARALTDLAETHAEAGDPAAALAAIDRAVPVLEAERATYALDHLRGLRARCVAALSRPPE</sequence>
<dbReference type="Proteomes" id="UP001431313">
    <property type="component" value="Unassembled WGS sequence"/>
</dbReference>
<name>A0ABT2CJA4_9ACTN</name>
<feature type="region of interest" description="Disordered" evidence="1">
    <location>
        <begin position="438"/>
        <end position="463"/>
    </location>
</feature>
<feature type="compositionally biased region" description="Low complexity" evidence="1">
    <location>
        <begin position="440"/>
        <end position="463"/>
    </location>
</feature>
<evidence type="ECO:0000256" key="1">
    <source>
        <dbReference type="SAM" id="MobiDB-lite"/>
    </source>
</evidence>
<proteinExistence type="predicted"/>
<dbReference type="InterPro" id="IPR027417">
    <property type="entry name" value="P-loop_NTPase"/>
</dbReference>
<protein>
    <submittedName>
        <fullName evidence="2">Tetratricopeptide repeat protein</fullName>
    </submittedName>
</protein>
<evidence type="ECO:0000313" key="3">
    <source>
        <dbReference type="Proteomes" id="UP001431313"/>
    </source>
</evidence>